<dbReference type="Gene3D" id="3.90.1720.10">
    <property type="entry name" value="endopeptidase domain like (from Nostoc punctiforme)"/>
    <property type="match status" value="1"/>
</dbReference>
<keyword evidence="4" id="KW-0788">Thiol protease</keyword>
<evidence type="ECO:0000313" key="7">
    <source>
        <dbReference type="EMBL" id="MBS2547346.1"/>
    </source>
</evidence>
<gene>
    <name evidence="7" type="ORF">KGQ19_10715</name>
</gene>
<evidence type="ECO:0000256" key="3">
    <source>
        <dbReference type="ARBA" id="ARBA00022801"/>
    </source>
</evidence>
<keyword evidence="8" id="KW-1185">Reference proteome</keyword>
<keyword evidence="2" id="KW-0645">Protease</keyword>
<dbReference type="RefSeq" id="WP_212008947.1">
    <property type="nucleotide sequence ID" value="NZ_JAAFYZ010000026.1"/>
</dbReference>
<sequence>MKLRSRIARLEIVAATAVALTGVGLAAGTANAASAPAPIKLTSAQCPADISSGQHSGCVTELQELLNKNGAHIAVDGDFGPATLAAVKSYQSGHGLSVDGIVGPDTKAALDGTSTPPPPTGGGQSKVVDFARAIESGKAERGWGGGRVPYGWDGGHTASPGPSPADCAADGGDQACYNATAHHTLGHNGQISVDCSGFVRWVYSLAYGRDVFGPDGTSGQIAKTHRVSSPAAGDLVFFGSNAGSPEHVGIYIGGGKMIDALDTGTYVETDSVSTGGRLIGYYRF</sequence>
<evidence type="ECO:0000259" key="6">
    <source>
        <dbReference type="PROSITE" id="PS51935"/>
    </source>
</evidence>
<dbReference type="SUPFAM" id="SSF54001">
    <property type="entry name" value="Cysteine proteinases"/>
    <property type="match status" value="1"/>
</dbReference>
<dbReference type="Pfam" id="PF01471">
    <property type="entry name" value="PG_binding_1"/>
    <property type="match status" value="1"/>
</dbReference>
<evidence type="ECO:0000256" key="1">
    <source>
        <dbReference type="ARBA" id="ARBA00007074"/>
    </source>
</evidence>
<dbReference type="InterPro" id="IPR036365">
    <property type="entry name" value="PGBD-like_sf"/>
</dbReference>
<protein>
    <submittedName>
        <fullName evidence="7">C40 family peptidase</fullName>
    </submittedName>
</protein>
<evidence type="ECO:0000256" key="4">
    <source>
        <dbReference type="ARBA" id="ARBA00022807"/>
    </source>
</evidence>
<comment type="similarity">
    <text evidence="1">Belongs to the peptidase C40 family.</text>
</comment>
<dbReference type="PANTHER" id="PTHR47053">
    <property type="entry name" value="MUREIN DD-ENDOPEPTIDASE MEPH-RELATED"/>
    <property type="match status" value="1"/>
</dbReference>
<name>A0ABS5KMV0_9ACTN</name>
<evidence type="ECO:0000313" key="8">
    <source>
        <dbReference type="Proteomes" id="UP000730482"/>
    </source>
</evidence>
<dbReference type="InterPro" id="IPR051202">
    <property type="entry name" value="Peptidase_C40"/>
</dbReference>
<dbReference type="EMBL" id="JAAFYZ010000026">
    <property type="protein sequence ID" value="MBS2547346.1"/>
    <property type="molecule type" value="Genomic_DNA"/>
</dbReference>
<evidence type="ECO:0000256" key="2">
    <source>
        <dbReference type="ARBA" id="ARBA00022670"/>
    </source>
</evidence>
<dbReference type="Pfam" id="PF00877">
    <property type="entry name" value="NLPC_P60"/>
    <property type="match status" value="1"/>
</dbReference>
<proteinExistence type="inferred from homology"/>
<dbReference type="InterPro" id="IPR000064">
    <property type="entry name" value="NLP_P60_dom"/>
</dbReference>
<organism evidence="7 8">
    <name type="scientific">Catenulispora pinistramenti</name>
    <dbReference type="NCBI Taxonomy" id="2705254"/>
    <lineage>
        <taxon>Bacteria</taxon>
        <taxon>Bacillati</taxon>
        <taxon>Actinomycetota</taxon>
        <taxon>Actinomycetes</taxon>
        <taxon>Catenulisporales</taxon>
        <taxon>Catenulisporaceae</taxon>
        <taxon>Catenulispora</taxon>
    </lineage>
</organism>
<feature type="chain" id="PRO_5047094424" evidence="5">
    <location>
        <begin position="33"/>
        <end position="284"/>
    </location>
</feature>
<dbReference type="InterPro" id="IPR002477">
    <property type="entry name" value="Peptidoglycan-bd-like"/>
</dbReference>
<accession>A0ABS5KMV0</accession>
<dbReference type="PROSITE" id="PS51935">
    <property type="entry name" value="NLPC_P60"/>
    <property type="match status" value="1"/>
</dbReference>
<feature type="domain" description="NlpC/P60" evidence="6">
    <location>
        <begin position="127"/>
        <end position="284"/>
    </location>
</feature>
<keyword evidence="3" id="KW-0378">Hydrolase</keyword>
<evidence type="ECO:0000256" key="5">
    <source>
        <dbReference type="SAM" id="SignalP"/>
    </source>
</evidence>
<dbReference type="Gene3D" id="1.10.101.10">
    <property type="entry name" value="PGBD-like superfamily/PGBD"/>
    <property type="match status" value="1"/>
</dbReference>
<dbReference type="InterPro" id="IPR036366">
    <property type="entry name" value="PGBDSf"/>
</dbReference>
<feature type="signal peptide" evidence="5">
    <location>
        <begin position="1"/>
        <end position="32"/>
    </location>
</feature>
<keyword evidence="5" id="KW-0732">Signal</keyword>
<dbReference type="InterPro" id="IPR038765">
    <property type="entry name" value="Papain-like_cys_pep_sf"/>
</dbReference>
<dbReference type="SUPFAM" id="SSF47090">
    <property type="entry name" value="PGBD-like"/>
    <property type="match status" value="1"/>
</dbReference>
<reference evidence="7 8" key="1">
    <citation type="submission" date="2020-02" db="EMBL/GenBank/DDBJ databases">
        <title>Acidophilic actinobacteria isolated from forest soil.</title>
        <authorList>
            <person name="Golinska P."/>
        </authorList>
    </citation>
    <scope>NUCLEOTIDE SEQUENCE [LARGE SCALE GENOMIC DNA]</scope>
    <source>
        <strain evidence="7 8">NL8</strain>
    </source>
</reference>
<dbReference type="Proteomes" id="UP000730482">
    <property type="component" value="Unassembled WGS sequence"/>
</dbReference>
<comment type="caution">
    <text evidence="7">The sequence shown here is derived from an EMBL/GenBank/DDBJ whole genome shotgun (WGS) entry which is preliminary data.</text>
</comment>
<dbReference type="PANTHER" id="PTHR47053:SF1">
    <property type="entry name" value="MUREIN DD-ENDOPEPTIDASE MEPH-RELATED"/>
    <property type="match status" value="1"/>
</dbReference>